<dbReference type="InterPro" id="IPR015866">
    <property type="entry name" value="Ser-tRNA-synth_1_N"/>
</dbReference>
<evidence type="ECO:0000256" key="10">
    <source>
        <dbReference type="ARBA" id="ARBA00047929"/>
    </source>
</evidence>
<dbReference type="GO" id="GO:0006434">
    <property type="term" value="P:seryl-tRNA aminoacylation"/>
    <property type="evidence" value="ECO:0007669"/>
    <property type="project" value="UniProtKB-UniRule"/>
</dbReference>
<dbReference type="GO" id="GO:0005737">
    <property type="term" value="C:cytoplasm"/>
    <property type="evidence" value="ECO:0007669"/>
    <property type="project" value="UniProtKB-SubCell"/>
</dbReference>
<keyword evidence="9 12" id="KW-0030">Aminoacyl-tRNA synthetase</keyword>
<dbReference type="GO" id="GO:0140096">
    <property type="term" value="F:catalytic activity, acting on a protein"/>
    <property type="evidence" value="ECO:0007669"/>
    <property type="project" value="UniProtKB-ARBA"/>
</dbReference>
<dbReference type="PANTHER" id="PTHR43697">
    <property type="entry name" value="SERYL-TRNA SYNTHETASE"/>
    <property type="match status" value="1"/>
</dbReference>
<evidence type="ECO:0000256" key="5">
    <source>
        <dbReference type="ARBA" id="ARBA00022598"/>
    </source>
</evidence>
<dbReference type="InterPro" id="IPR006195">
    <property type="entry name" value="aa-tRNA-synth_II"/>
</dbReference>
<reference evidence="16 17" key="1">
    <citation type="submission" date="2016-01" db="EMBL/GenBank/DDBJ databases">
        <authorList>
            <person name="Oliw E.H."/>
        </authorList>
    </citation>
    <scope>NUCLEOTIDE SEQUENCE [LARGE SCALE GENOMIC DNA]</scope>
    <source>
        <strain evidence="16 17">MJR7757A</strain>
    </source>
</reference>
<evidence type="ECO:0000256" key="12">
    <source>
        <dbReference type="HAMAP-Rule" id="MF_00176"/>
    </source>
</evidence>
<dbReference type="SUPFAM" id="SSF46589">
    <property type="entry name" value="tRNA-binding arm"/>
    <property type="match status" value="1"/>
</dbReference>
<comment type="catalytic activity">
    <reaction evidence="10 12">
        <text>tRNA(Sec) + L-serine + ATP = L-seryl-tRNA(Sec) + AMP + diphosphate + H(+)</text>
        <dbReference type="Rhea" id="RHEA:42580"/>
        <dbReference type="Rhea" id="RHEA-COMP:9742"/>
        <dbReference type="Rhea" id="RHEA-COMP:10128"/>
        <dbReference type="ChEBI" id="CHEBI:15378"/>
        <dbReference type="ChEBI" id="CHEBI:30616"/>
        <dbReference type="ChEBI" id="CHEBI:33019"/>
        <dbReference type="ChEBI" id="CHEBI:33384"/>
        <dbReference type="ChEBI" id="CHEBI:78442"/>
        <dbReference type="ChEBI" id="CHEBI:78533"/>
        <dbReference type="ChEBI" id="CHEBI:456215"/>
        <dbReference type="EC" id="6.1.1.11"/>
    </reaction>
</comment>
<feature type="binding site" evidence="12">
    <location>
        <begin position="259"/>
        <end position="261"/>
    </location>
    <ligand>
        <name>L-serine</name>
        <dbReference type="ChEBI" id="CHEBI:33384"/>
    </ligand>
</feature>
<dbReference type="GO" id="GO:0004828">
    <property type="term" value="F:serine-tRNA ligase activity"/>
    <property type="evidence" value="ECO:0007669"/>
    <property type="project" value="UniProtKB-UniRule"/>
</dbReference>
<evidence type="ECO:0000313" key="16">
    <source>
        <dbReference type="EMBL" id="KXA09659.1"/>
    </source>
</evidence>
<comment type="function">
    <text evidence="12">Catalyzes the attachment of serine to tRNA(Ser). Is also able to aminoacylate tRNA(Sec) with serine, to form the misacylated tRNA L-seryl-tRNA(Sec), which will be further converted into selenocysteinyl-tRNA(Sec).</text>
</comment>
<comment type="domain">
    <text evidence="12">Consists of two distinct domains, a catalytic core and a N-terminal extension that is involved in tRNA binding.</text>
</comment>
<dbReference type="EMBL" id="LRPU01000118">
    <property type="protein sequence ID" value="KXA09659.1"/>
    <property type="molecule type" value="Genomic_DNA"/>
</dbReference>
<feature type="binding site" evidence="12 13">
    <location>
        <position position="313"/>
    </location>
    <ligand>
        <name>L-serine</name>
        <dbReference type="ChEBI" id="CHEBI:33384"/>
    </ligand>
</feature>
<feature type="binding site" evidence="13">
    <location>
        <position position="411"/>
    </location>
    <ligand>
        <name>L-serine</name>
        <dbReference type="ChEBI" id="CHEBI:33384"/>
    </ligand>
</feature>
<accession>A0A133N031</accession>
<dbReference type="GO" id="GO:0016260">
    <property type="term" value="P:selenocysteine biosynthetic process"/>
    <property type="evidence" value="ECO:0007669"/>
    <property type="project" value="UniProtKB-UniRule"/>
</dbReference>
<dbReference type="Pfam" id="PF00587">
    <property type="entry name" value="tRNA-synt_2b"/>
    <property type="match status" value="1"/>
</dbReference>
<dbReference type="CDD" id="cd00770">
    <property type="entry name" value="SerRS_core"/>
    <property type="match status" value="1"/>
</dbReference>
<comment type="catalytic activity">
    <reaction evidence="11 12">
        <text>tRNA(Ser) + L-serine + ATP = L-seryl-tRNA(Ser) + AMP + diphosphate + H(+)</text>
        <dbReference type="Rhea" id="RHEA:12292"/>
        <dbReference type="Rhea" id="RHEA-COMP:9669"/>
        <dbReference type="Rhea" id="RHEA-COMP:9703"/>
        <dbReference type="ChEBI" id="CHEBI:15378"/>
        <dbReference type="ChEBI" id="CHEBI:30616"/>
        <dbReference type="ChEBI" id="CHEBI:33019"/>
        <dbReference type="ChEBI" id="CHEBI:33384"/>
        <dbReference type="ChEBI" id="CHEBI:78442"/>
        <dbReference type="ChEBI" id="CHEBI:78533"/>
        <dbReference type="ChEBI" id="CHEBI:456215"/>
        <dbReference type="EC" id="6.1.1.11"/>
    </reaction>
</comment>
<evidence type="ECO:0000256" key="4">
    <source>
        <dbReference type="ARBA" id="ARBA00022490"/>
    </source>
</evidence>
<evidence type="ECO:0000256" key="2">
    <source>
        <dbReference type="ARBA" id="ARBA00005045"/>
    </source>
</evidence>
<evidence type="ECO:0000259" key="15">
    <source>
        <dbReference type="PROSITE" id="PS50862"/>
    </source>
</evidence>
<evidence type="ECO:0000256" key="9">
    <source>
        <dbReference type="ARBA" id="ARBA00023146"/>
    </source>
</evidence>
<sequence length="451" mass="51517">MEAPFLYIFLVNKILNINKVLERRMAMLDLKKLRSNTEEVKKALSNRGEDFDVNVIDEVIALDEERRKILVDVEALKKQRNEVSAEIPKRKKAGEDVTEVMAEMREIGDKIKADDAKVAELNDKINYIMLRIPNIPNPAVPEGETDEDNVEIKRWGEPTKFNFEPKAHWDLGTDLDLLDFERGGKVAGSRFTVYKGMGARLERSIINYFLDKHTFENGYTEVLPPYMVNRDSMTGTGQLPKFEEDAFKVENNGYFLIPTAEVPVTNMYRNETLEGDKLPIKHAAYSACFRAEAGSAGRDTRGLIRQHQFNKVELVKFCKPEQSYEELDKLVQDAESVLQGLGLPYRIVRICKGDLGFTAALKYDIEVWMPSYNRYVEISSCSNFEDFQARRANIKYKNSPKEKPQFVHTLNGSGVAIGRTVAAILENYQQEDGSVVIPEALKEYMRCDLLK</sequence>
<dbReference type="InterPro" id="IPR042103">
    <property type="entry name" value="SerRS_1_N_sf"/>
</dbReference>
<feature type="binding site" evidence="12 14">
    <location>
        <begin position="377"/>
        <end position="380"/>
    </location>
    <ligand>
        <name>ATP</name>
        <dbReference type="ChEBI" id="CHEBI:30616"/>
    </ligand>
</feature>
<dbReference type="PANTHER" id="PTHR43697:SF1">
    <property type="entry name" value="SERINE--TRNA LIGASE"/>
    <property type="match status" value="1"/>
</dbReference>
<dbReference type="PATRIC" id="fig|1502.174.peg.2283"/>
<evidence type="ECO:0000256" key="8">
    <source>
        <dbReference type="ARBA" id="ARBA00022917"/>
    </source>
</evidence>
<keyword evidence="8 12" id="KW-0648">Protein biosynthesis</keyword>
<feature type="domain" description="Aminoacyl-transfer RNA synthetases class-II family profile" evidence="15">
    <location>
        <begin position="200"/>
        <end position="438"/>
    </location>
</feature>
<dbReference type="AlphaFoldDB" id="A0A133N031"/>
<dbReference type="InterPro" id="IPR002314">
    <property type="entry name" value="aa-tRNA-synt_IIb"/>
</dbReference>
<feature type="binding site" evidence="12 14">
    <location>
        <begin position="290"/>
        <end position="292"/>
    </location>
    <ligand>
        <name>ATP</name>
        <dbReference type="ChEBI" id="CHEBI:30616"/>
    </ligand>
</feature>
<comment type="subcellular location">
    <subcellularLocation>
        <location evidence="1 12">Cytoplasm</location>
    </subcellularLocation>
</comment>
<comment type="similarity">
    <text evidence="3 12">Belongs to the class-II aminoacyl-tRNA synthetase family. Type-1 seryl-tRNA synthetase subfamily.</text>
</comment>
<dbReference type="Gene3D" id="3.30.930.10">
    <property type="entry name" value="Bira Bifunctional Protein, Domain 2"/>
    <property type="match status" value="1"/>
</dbReference>
<dbReference type="InterPro" id="IPR045864">
    <property type="entry name" value="aa-tRNA-synth_II/BPL/LPL"/>
</dbReference>
<evidence type="ECO:0000256" key="1">
    <source>
        <dbReference type="ARBA" id="ARBA00004496"/>
    </source>
</evidence>
<evidence type="ECO:0000256" key="7">
    <source>
        <dbReference type="ARBA" id="ARBA00022840"/>
    </source>
</evidence>
<dbReference type="EC" id="6.1.1.11" evidence="12"/>
<evidence type="ECO:0000256" key="14">
    <source>
        <dbReference type="PIRSR" id="PIRSR001529-2"/>
    </source>
</evidence>
<feature type="binding site" evidence="12">
    <location>
        <position position="413"/>
    </location>
    <ligand>
        <name>L-serine</name>
        <dbReference type="ChEBI" id="CHEBI:33384"/>
    </ligand>
</feature>
<comment type="subunit">
    <text evidence="12">Homodimer. The tRNA molecule binds across the dimer.</text>
</comment>
<dbReference type="InterPro" id="IPR033729">
    <property type="entry name" value="SerRS_core"/>
</dbReference>
<keyword evidence="6 12" id="KW-0547">Nucleotide-binding</keyword>
<dbReference type="InterPro" id="IPR010978">
    <property type="entry name" value="tRNA-bd_arm"/>
</dbReference>
<protein>
    <recommendedName>
        <fullName evidence="12">Serine--tRNA ligase</fullName>
        <ecNumber evidence="12">6.1.1.11</ecNumber>
    </recommendedName>
    <alternativeName>
        <fullName evidence="12">Seryl-tRNA synthetase</fullName>
        <shortName evidence="12">SerRS</shortName>
    </alternativeName>
    <alternativeName>
        <fullName evidence="12">Seryl-tRNA(Ser/Sec) synthetase</fullName>
    </alternativeName>
</protein>
<keyword evidence="5 12" id="KW-0436">Ligase</keyword>
<dbReference type="Gene3D" id="1.10.287.40">
    <property type="entry name" value="Serine-tRNA synthetase, tRNA binding domain"/>
    <property type="match status" value="1"/>
</dbReference>
<name>A0A133N031_CLOPF</name>
<dbReference type="GO" id="GO:0016740">
    <property type="term" value="F:transferase activity"/>
    <property type="evidence" value="ECO:0007669"/>
    <property type="project" value="UniProtKB-ARBA"/>
</dbReference>
<dbReference type="PRINTS" id="PR00981">
    <property type="entry name" value="TRNASYNTHSER"/>
</dbReference>
<dbReference type="PIRSF" id="PIRSF001529">
    <property type="entry name" value="Ser-tRNA-synth_IIa"/>
    <property type="match status" value="1"/>
</dbReference>
<dbReference type="SUPFAM" id="SSF55681">
    <property type="entry name" value="Class II aaRS and biotin synthetases"/>
    <property type="match status" value="1"/>
</dbReference>
<dbReference type="UniPathway" id="UPA00906">
    <property type="reaction ID" value="UER00895"/>
</dbReference>
<comment type="caution">
    <text evidence="16">The sequence shown here is derived from an EMBL/GenBank/DDBJ whole genome shotgun (WGS) entry which is preliminary data.</text>
</comment>
<evidence type="ECO:0000256" key="6">
    <source>
        <dbReference type="ARBA" id="ARBA00022741"/>
    </source>
</evidence>
<evidence type="ECO:0000256" key="3">
    <source>
        <dbReference type="ARBA" id="ARBA00010728"/>
    </source>
</evidence>
<evidence type="ECO:0000256" key="11">
    <source>
        <dbReference type="ARBA" id="ARBA00048823"/>
    </source>
</evidence>
<proteinExistence type="inferred from homology"/>
<dbReference type="PROSITE" id="PS50862">
    <property type="entry name" value="AA_TRNA_LIGASE_II"/>
    <property type="match status" value="1"/>
</dbReference>
<comment type="caution">
    <text evidence="12">Lacks conserved residue(s) required for the propagation of feature annotation.</text>
</comment>
<evidence type="ECO:0000256" key="13">
    <source>
        <dbReference type="PIRSR" id="PIRSR001529-1"/>
    </source>
</evidence>
<dbReference type="InterPro" id="IPR002317">
    <property type="entry name" value="Ser-tRNA-ligase_type_1"/>
</dbReference>
<evidence type="ECO:0000313" key="17">
    <source>
        <dbReference type="Proteomes" id="UP000070646"/>
    </source>
</evidence>
<organism evidence="16 17">
    <name type="scientific">Clostridium perfringens</name>
    <dbReference type="NCBI Taxonomy" id="1502"/>
    <lineage>
        <taxon>Bacteria</taxon>
        <taxon>Bacillati</taxon>
        <taxon>Bacillota</taxon>
        <taxon>Clostridia</taxon>
        <taxon>Eubacteriales</taxon>
        <taxon>Clostridiaceae</taxon>
        <taxon>Clostridium</taxon>
    </lineage>
</organism>
<dbReference type="NCBIfam" id="TIGR00414">
    <property type="entry name" value="serS"/>
    <property type="match status" value="1"/>
</dbReference>
<keyword evidence="7 12" id="KW-0067">ATP-binding</keyword>
<feature type="binding site" evidence="13">
    <location>
        <position position="259"/>
    </location>
    <ligand>
        <name>L-serine</name>
        <dbReference type="ChEBI" id="CHEBI:33384"/>
    </ligand>
</feature>
<comment type="pathway">
    <text evidence="2 12">Aminoacyl-tRNA biosynthesis; selenocysteinyl-tRNA(Sec) biosynthesis; L-seryl-tRNA(Sec) from L-serine and tRNA(Sec): step 1/1.</text>
</comment>
<keyword evidence="4 12" id="KW-0963">Cytoplasm</keyword>
<gene>
    <name evidence="12" type="primary">serS</name>
    <name evidence="16" type="ORF">HMPREF3222_02268</name>
</gene>
<feature type="binding site" evidence="13">
    <location>
        <position position="290"/>
    </location>
    <ligand>
        <name>L-serine</name>
        <dbReference type="ChEBI" id="CHEBI:33384"/>
    </ligand>
</feature>
<dbReference type="GO" id="GO:0005524">
    <property type="term" value="F:ATP binding"/>
    <property type="evidence" value="ECO:0007669"/>
    <property type="project" value="UniProtKB-UniRule"/>
</dbReference>
<dbReference type="HAMAP" id="MF_00176">
    <property type="entry name" value="Ser_tRNA_synth_type1"/>
    <property type="match status" value="1"/>
</dbReference>
<dbReference type="Pfam" id="PF02403">
    <property type="entry name" value="Seryl_tRNA_N"/>
    <property type="match status" value="1"/>
</dbReference>
<dbReference type="Proteomes" id="UP000070646">
    <property type="component" value="Unassembled WGS sequence"/>
</dbReference>